<dbReference type="HOGENOM" id="CLU_1164475_0_0_9"/>
<dbReference type="Proteomes" id="UP000008803">
    <property type="component" value="Chromosome"/>
</dbReference>
<evidence type="ECO:0000313" key="4">
    <source>
        <dbReference type="Proteomes" id="UP000008803"/>
    </source>
</evidence>
<evidence type="ECO:0008006" key="5">
    <source>
        <dbReference type="Google" id="ProtNLM"/>
    </source>
</evidence>
<feature type="signal peptide" evidence="2">
    <location>
        <begin position="1"/>
        <end position="25"/>
    </location>
</feature>
<gene>
    <name evidence="3" type="ORF">EUS_09000</name>
</gene>
<keyword evidence="2" id="KW-0732">Signal</keyword>
<reference evidence="3 4" key="2">
    <citation type="submission" date="2010-03" db="EMBL/GenBank/DDBJ databases">
        <authorList>
            <person name="Pajon A."/>
        </authorList>
    </citation>
    <scope>NUCLEOTIDE SEQUENCE [LARGE SCALE GENOMIC DNA]</scope>
    <source>
        <strain evidence="3 4">70/3</strain>
    </source>
</reference>
<name>D4JSQ8_9FIRM</name>
<dbReference type="BioCyc" id="ESIR657319:G136K-763-MONOMER"/>
<protein>
    <recommendedName>
        <fullName evidence="5">DUF3298 domain-containing protein</fullName>
    </recommendedName>
</protein>
<evidence type="ECO:0000256" key="2">
    <source>
        <dbReference type="SAM" id="SignalP"/>
    </source>
</evidence>
<dbReference type="PATRIC" id="fig|657319.3.peg.1146"/>
<feature type="region of interest" description="Disordered" evidence="1">
    <location>
        <begin position="26"/>
        <end position="64"/>
    </location>
</feature>
<accession>D4JSQ8</accession>
<dbReference type="PROSITE" id="PS51257">
    <property type="entry name" value="PROKAR_LIPOPROTEIN"/>
    <property type="match status" value="1"/>
</dbReference>
<feature type="chain" id="PRO_5003059672" description="DUF3298 domain-containing protein" evidence="2">
    <location>
        <begin position="26"/>
        <end position="238"/>
    </location>
</feature>
<reference evidence="3 4" key="1">
    <citation type="submission" date="2010-03" db="EMBL/GenBank/DDBJ databases">
        <title>The genome sequence of Eubacterium siraeum 70/3.</title>
        <authorList>
            <consortium name="metaHIT consortium -- http://www.metahit.eu/"/>
            <person name="Pajon A."/>
            <person name="Turner K."/>
            <person name="Parkhill J."/>
            <person name="Duncan S."/>
            <person name="Flint H."/>
        </authorList>
    </citation>
    <scope>NUCLEOTIDE SEQUENCE [LARGE SCALE GENOMIC DNA]</scope>
    <source>
        <strain evidence="3 4">70/3</strain>
    </source>
</reference>
<organism evidence="3 4">
    <name type="scientific">[Eubacterium] siraeum 70/3</name>
    <dbReference type="NCBI Taxonomy" id="657319"/>
    <lineage>
        <taxon>Bacteria</taxon>
        <taxon>Bacillati</taxon>
        <taxon>Bacillota</taxon>
        <taxon>Clostridia</taxon>
        <taxon>Eubacteriales</taxon>
        <taxon>Oscillospiraceae</taxon>
        <taxon>Oscillospiraceae incertae sedis</taxon>
    </lineage>
</organism>
<dbReference type="EMBL" id="FP929044">
    <property type="protein sequence ID" value="CBK96127.1"/>
    <property type="molecule type" value="Genomic_DNA"/>
</dbReference>
<feature type="compositionally biased region" description="Low complexity" evidence="1">
    <location>
        <begin position="37"/>
        <end position="55"/>
    </location>
</feature>
<sequence length="238" mass="26746">MKNKKLVAIIITAALTLTACQSSKANIGTSTEVPGDSTSAEETTVLTSSVETSKVSTEENRGETLSNEDKRRIELFKRASTVKRDDSEGAILKKMGDGYTVIGSGISRYLYKIYPWEYFKVGNGLGDFLAYFNLKSEEVELNGNISRFPKEISDKLNQLNSESTLENVEELFGNPSESDNMLAYEFTTGEKGIEYFGEDTVWIYFGYTDKLKVYIPNSIIYVNRIGNHDYMEKNDSEE</sequence>
<evidence type="ECO:0000256" key="1">
    <source>
        <dbReference type="SAM" id="MobiDB-lite"/>
    </source>
</evidence>
<proteinExistence type="predicted"/>
<dbReference type="AlphaFoldDB" id="D4JSQ8"/>
<dbReference type="KEGG" id="esu:EUS_09000"/>
<evidence type="ECO:0000313" key="3">
    <source>
        <dbReference type="EMBL" id="CBK96127.1"/>
    </source>
</evidence>